<dbReference type="InterPro" id="IPR041739">
    <property type="entry name" value="G5K_ProB"/>
</dbReference>
<evidence type="ECO:0000256" key="2">
    <source>
        <dbReference type="ARBA" id="ARBA00022605"/>
    </source>
</evidence>
<dbReference type="PIRSF" id="PIRSF000729">
    <property type="entry name" value="GK"/>
    <property type="match status" value="1"/>
</dbReference>
<keyword evidence="1 8" id="KW-0963">Cytoplasm</keyword>
<feature type="binding site" evidence="8">
    <location>
        <begin position="232"/>
        <end position="238"/>
    </location>
    <ligand>
        <name>ATP</name>
        <dbReference type="ChEBI" id="CHEBI:30616"/>
    </ligand>
</feature>
<dbReference type="RefSeq" id="WP_135194767.1">
    <property type="nucleotide sequence ID" value="NZ_SPVH01000006.1"/>
</dbReference>
<dbReference type="InterPro" id="IPR015947">
    <property type="entry name" value="PUA-like_sf"/>
</dbReference>
<dbReference type="OrthoDB" id="9804434at2"/>
<dbReference type="GO" id="GO:0005829">
    <property type="term" value="C:cytosol"/>
    <property type="evidence" value="ECO:0007669"/>
    <property type="project" value="TreeGrafter"/>
</dbReference>
<dbReference type="Gene3D" id="2.30.130.10">
    <property type="entry name" value="PUA domain"/>
    <property type="match status" value="1"/>
</dbReference>
<accession>A0A4Y9RWZ2</accession>
<dbReference type="InterPro" id="IPR001048">
    <property type="entry name" value="Asp/Glu/Uridylate_kinase"/>
</dbReference>
<dbReference type="InterPro" id="IPR036393">
    <property type="entry name" value="AceGlu_kinase-like_sf"/>
</dbReference>
<evidence type="ECO:0000256" key="1">
    <source>
        <dbReference type="ARBA" id="ARBA00022490"/>
    </source>
</evidence>
<dbReference type="HAMAP" id="MF_00456">
    <property type="entry name" value="ProB"/>
    <property type="match status" value="1"/>
</dbReference>
<keyword evidence="11" id="KW-1185">Reference proteome</keyword>
<comment type="function">
    <text evidence="8">Catalyzes the transfer of a phosphate group to glutamate to form L-glutamate 5-phosphate.</text>
</comment>
<name>A0A4Y9RWZ2_9CAUL</name>
<keyword evidence="6 8" id="KW-0418">Kinase</keyword>
<organism evidence="10 11">
    <name type="scientific">Brevundimonas intermedia</name>
    <dbReference type="NCBI Taxonomy" id="74315"/>
    <lineage>
        <taxon>Bacteria</taxon>
        <taxon>Pseudomonadati</taxon>
        <taxon>Pseudomonadota</taxon>
        <taxon>Alphaproteobacteria</taxon>
        <taxon>Caulobacterales</taxon>
        <taxon>Caulobacteraceae</taxon>
        <taxon>Brevundimonas</taxon>
    </lineage>
</organism>
<dbReference type="InterPro" id="IPR005715">
    <property type="entry name" value="Glu_5kinase/COase_Synthase"/>
</dbReference>
<comment type="catalytic activity">
    <reaction evidence="8">
        <text>L-glutamate + ATP = L-glutamyl 5-phosphate + ADP</text>
        <dbReference type="Rhea" id="RHEA:14877"/>
        <dbReference type="ChEBI" id="CHEBI:29985"/>
        <dbReference type="ChEBI" id="CHEBI:30616"/>
        <dbReference type="ChEBI" id="CHEBI:58274"/>
        <dbReference type="ChEBI" id="CHEBI:456216"/>
        <dbReference type="EC" id="2.7.2.11"/>
    </reaction>
</comment>
<dbReference type="Pfam" id="PF01472">
    <property type="entry name" value="PUA"/>
    <property type="match status" value="1"/>
</dbReference>
<comment type="pathway">
    <text evidence="8">Amino-acid biosynthesis; L-proline biosynthesis; L-glutamate 5-semialdehyde from L-glutamate: step 1/2.</text>
</comment>
<dbReference type="PROSITE" id="PS00902">
    <property type="entry name" value="GLUTAMATE_5_KINASE"/>
    <property type="match status" value="1"/>
</dbReference>
<dbReference type="InterPro" id="IPR036974">
    <property type="entry name" value="PUA_sf"/>
</dbReference>
<feature type="domain" description="PUA" evidence="9">
    <location>
        <begin position="297"/>
        <end position="379"/>
    </location>
</feature>
<feature type="binding site" evidence="8">
    <location>
        <begin position="188"/>
        <end position="189"/>
    </location>
    <ligand>
        <name>ATP</name>
        <dbReference type="ChEBI" id="CHEBI:30616"/>
    </ligand>
</feature>
<evidence type="ECO:0000256" key="6">
    <source>
        <dbReference type="ARBA" id="ARBA00022777"/>
    </source>
</evidence>
<dbReference type="NCBIfam" id="TIGR01027">
    <property type="entry name" value="proB"/>
    <property type="match status" value="1"/>
</dbReference>
<dbReference type="GO" id="GO:0055129">
    <property type="term" value="P:L-proline biosynthetic process"/>
    <property type="evidence" value="ECO:0007669"/>
    <property type="project" value="UniProtKB-UniRule"/>
</dbReference>
<dbReference type="EMBL" id="SPVH01000006">
    <property type="protein sequence ID" value="TFW12286.1"/>
    <property type="molecule type" value="Genomic_DNA"/>
</dbReference>
<dbReference type="Gene3D" id="3.40.1160.10">
    <property type="entry name" value="Acetylglutamate kinase-like"/>
    <property type="match status" value="2"/>
</dbReference>
<evidence type="ECO:0000313" key="11">
    <source>
        <dbReference type="Proteomes" id="UP000298216"/>
    </source>
</evidence>
<dbReference type="FunFam" id="2.30.130.10:FF:000007">
    <property type="entry name" value="Glutamate 5-kinase"/>
    <property type="match status" value="1"/>
</dbReference>
<dbReference type="Proteomes" id="UP000298216">
    <property type="component" value="Unassembled WGS sequence"/>
</dbReference>
<evidence type="ECO:0000256" key="4">
    <source>
        <dbReference type="ARBA" id="ARBA00022679"/>
    </source>
</evidence>
<gene>
    <name evidence="8" type="primary">proB</name>
    <name evidence="10" type="ORF">EGY25_09670</name>
</gene>
<comment type="subcellular location">
    <subcellularLocation>
        <location evidence="8">Cytoplasm</location>
    </subcellularLocation>
</comment>
<dbReference type="EC" id="2.7.2.11" evidence="8"/>
<dbReference type="GO" id="GO:0004349">
    <property type="term" value="F:glutamate 5-kinase activity"/>
    <property type="evidence" value="ECO:0007669"/>
    <property type="project" value="UniProtKB-UniRule"/>
</dbReference>
<sequence length="389" mass="40133">MSQAVALPPSPSRGADAASALAAARRVVVKIGSSLLIDAATRRPTRDWLAAVASDLAALKTEGREVIVVSSGSIALGRGRLPNLGARLEDKQAAASVGQSLLMAAWSEALAPHGLIAGQVLLTRDDTERRRRWLNARATIQALLTHGVIPIVNENDTVATEEIRYGDNDRLAARTAQLARADLLILLSDVDGLYTADPRRDPNAAHLPLIETLSTDILAMGGGANADAGVGTGGMATKLAAAQIARSAGCATLIASGQLLSPLSAIRDGARATLIAAPDGPMAAYKQWIAGSLSPAGTLTLDAGAVTALKAGKSLLPAGVTGVSGDFEKGDCVRLTDPDGRSVGVGLAAYAADEAARLRGRRSDEIETLLGYRGASVLIHRDDMVLDDR</sequence>
<dbReference type="SUPFAM" id="SSF88697">
    <property type="entry name" value="PUA domain-like"/>
    <property type="match status" value="1"/>
</dbReference>
<dbReference type="CDD" id="cd21157">
    <property type="entry name" value="PUA_G5K"/>
    <property type="match status" value="1"/>
</dbReference>
<keyword evidence="2 8" id="KW-0028">Amino-acid biosynthesis</keyword>
<comment type="similarity">
    <text evidence="8">Belongs to the glutamate 5-kinase family.</text>
</comment>
<dbReference type="InterPro" id="IPR019797">
    <property type="entry name" value="Glutamate_5-kinase_CS"/>
</dbReference>
<dbReference type="SMART" id="SM00359">
    <property type="entry name" value="PUA"/>
    <property type="match status" value="1"/>
</dbReference>
<evidence type="ECO:0000256" key="8">
    <source>
        <dbReference type="HAMAP-Rule" id="MF_00456"/>
    </source>
</evidence>
<evidence type="ECO:0000256" key="5">
    <source>
        <dbReference type="ARBA" id="ARBA00022741"/>
    </source>
</evidence>
<dbReference type="Pfam" id="PF00696">
    <property type="entry name" value="AA_kinase"/>
    <property type="match status" value="1"/>
</dbReference>
<proteinExistence type="inferred from homology"/>
<evidence type="ECO:0000259" key="9">
    <source>
        <dbReference type="SMART" id="SM00359"/>
    </source>
</evidence>
<dbReference type="PRINTS" id="PR00474">
    <property type="entry name" value="GLU5KINASE"/>
</dbReference>
<dbReference type="InterPro" id="IPR011529">
    <property type="entry name" value="Glu_5kinase"/>
</dbReference>
<keyword evidence="7 8" id="KW-0067">ATP-binding</keyword>
<dbReference type="GO" id="GO:0003723">
    <property type="term" value="F:RNA binding"/>
    <property type="evidence" value="ECO:0007669"/>
    <property type="project" value="InterPro"/>
</dbReference>
<reference evidence="10 11" key="1">
    <citation type="submission" date="2019-03" db="EMBL/GenBank/DDBJ databases">
        <title>Draft genome of Brevundimonas sp. a heavy metal resistant soil bacteria.</title>
        <authorList>
            <person name="Soto J."/>
        </authorList>
    </citation>
    <scope>NUCLEOTIDE SEQUENCE [LARGE SCALE GENOMIC DNA]</scope>
    <source>
        <strain evidence="10 11">B-10</strain>
    </source>
</reference>
<dbReference type="FunFam" id="3.40.1160.10:FF:000018">
    <property type="entry name" value="Glutamate 5-kinase"/>
    <property type="match status" value="1"/>
</dbReference>
<feature type="binding site" evidence="8">
    <location>
        <position position="156"/>
    </location>
    <ligand>
        <name>substrate</name>
    </ligand>
</feature>
<dbReference type="PANTHER" id="PTHR43654">
    <property type="entry name" value="GLUTAMATE 5-KINASE"/>
    <property type="match status" value="1"/>
</dbReference>
<feature type="binding site" evidence="8">
    <location>
        <position position="71"/>
    </location>
    <ligand>
        <name>substrate</name>
    </ligand>
</feature>
<evidence type="ECO:0000256" key="3">
    <source>
        <dbReference type="ARBA" id="ARBA00022650"/>
    </source>
</evidence>
<dbReference type="SUPFAM" id="SSF53633">
    <property type="entry name" value="Carbamate kinase-like"/>
    <property type="match status" value="1"/>
</dbReference>
<dbReference type="AlphaFoldDB" id="A0A4Y9RWZ2"/>
<dbReference type="InterPro" id="IPR002478">
    <property type="entry name" value="PUA"/>
</dbReference>
<dbReference type="PROSITE" id="PS50890">
    <property type="entry name" value="PUA"/>
    <property type="match status" value="1"/>
</dbReference>
<keyword evidence="3 8" id="KW-0641">Proline biosynthesis</keyword>
<comment type="caution">
    <text evidence="10">The sequence shown here is derived from an EMBL/GenBank/DDBJ whole genome shotgun (WGS) entry which is preliminary data.</text>
</comment>
<dbReference type="CDD" id="cd04242">
    <property type="entry name" value="AAK_G5K_ProB"/>
    <property type="match status" value="1"/>
</dbReference>
<protein>
    <recommendedName>
        <fullName evidence="8">Glutamate 5-kinase</fullName>
        <ecNumber evidence="8">2.7.2.11</ecNumber>
    </recommendedName>
    <alternativeName>
        <fullName evidence="8">Gamma-glutamyl kinase</fullName>
        <shortName evidence="8">GK</shortName>
    </alternativeName>
</protein>
<evidence type="ECO:0000256" key="7">
    <source>
        <dbReference type="ARBA" id="ARBA00022840"/>
    </source>
</evidence>
<keyword evidence="4 8" id="KW-0808">Transferase</keyword>
<feature type="binding site" evidence="8">
    <location>
        <position position="30"/>
    </location>
    <ligand>
        <name>ATP</name>
        <dbReference type="ChEBI" id="CHEBI:30616"/>
    </ligand>
</feature>
<dbReference type="GO" id="GO:0005524">
    <property type="term" value="F:ATP binding"/>
    <property type="evidence" value="ECO:0007669"/>
    <property type="project" value="UniProtKB-KW"/>
</dbReference>
<feature type="binding site" evidence="8">
    <location>
        <position position="168"/>
    </location>
    <ligand>
        <name>substrate</name>
    </ligand>
</feature>
<evidence type="ECO:0000313" key="10">
    <source>
        <dbReference type="EMBL" id="TFW12286.1"/>
    </source>
</evidence>
<dbReference type="PANTHER" id="PTHR43654:SF1">
    <property type="entry name" value="ISOPENTENYL PHOSPHATE KINASE"/>
    <property type="match status" value="1"/>
</dbReference>
<dbReference type="UniPathway" id="UPA00098">
    <property type="reaction ID" value="UER00359"/>
</dbReference>
<dbReference type="InterPro" id="IPR001057">
    <property type="entry name" value="Glu/AcGlu_kinase"/>
</dbReference>
<keyword evidence="5 8" id="KW-0547">Nucleotide-binding</keyword>